<sequence length="57" mass="6679">MIPKDPMILLSYVNTQLRDFYPSLEALAEGLEVNQEELVKKLADIDYEYDAQRNQFV</sequence>
<dbReference type="InterPro" id="IPR025346">
    <property type="entry name" value="DUF4250"/>
</dbReference>
<dbReference type="Proteomes" id="UP000657421">
    <property type="component" value="Unassembled WGS sequence"/>
</dbReference>
<gene>
    <name evidence="1" type="ORF">H8716_07430</name>
</gene>
<name>A0ABR7N943_9FIRM</name>
<comment type="caution">
    <text evidence="1">The sequence shown here is derived from an EMBL/GenBank/DDBJ whole genome shotgun (WGS) entry which is preliminary data.</text>
</comment>
<accession>A0ABR7N943</accession>
<organism evidence="1 2">
    <name type="scientific">Jingyaoa shaoxingensis</name>
    <dbReference type="NCBI Taxonomy" id="2763671"/>
    <lineage>
        <taxon>Bacteria</taxon>
        <taxon>Bacillati</taxon>
        <taxon>Bacillota</taxon>
        <taxon>Clostridia</taxon>
        <taxon>Lachnospirales</taxon>
        <taxon>Lachnospiraceae</taxon>
        <taxon>Jingyaoa</taxon>
    </lineage>
</organism>
<keyword evidence="2" id="KW-1185">Reference proteome</keyword>
<evidence type="ECO:0000313" key="1">
    <source>
        <dbReference type="EMBL" id="MBC8572912.1"/>
    </source>
</evidence>
<protein>
    <submittedName>
        <fullName evidence="1">DUF4250 domain-containing protein</fullName>
    </submittedName>
</protein>
<evidence type="ECO:0000313" key="2">
    <source>
        <dbReference type="Proteomes" id="UP000657421"/>
    </source>
</evidence>
<dbReference type="RefSeq" id="WP_249307940.1">
    <property type="nucleotide sequence ID" value="NZ_JACRSZ010000006.1"/>
</dbReference>
<dbReference type="EMBL" id="JACRSZ010000006">
    <property type="protein sequence ID" value="MBC8572912.1"/>
    <property type="molecule type" value="Genomic_DNA"/>
</dbReference>
<reference evidence="1 2" key="1">
    <citation type="submission" date="2020-08" db="EMBL/GenBank/DDBJ databases">
        <title>Genome public.</title>
        <authorList>
            <person name="Liu C."/>
            <person name="Sun Q."/>
        </authorList>
    </citation>
    <scope>NUCLEOTIDE SEQUENCE [LARGE SCALE GENOMIC DNA]</scope>
    <source>
        <strain evidence="1 2">NSJ-46</strain>
    </source>
</reference>
<dbReference type="Pfam" id="PF14056">
    <property type="entry name" value="DUF4250"/>
    <property type="match status" value="1"/>
</dbReference>
<proteinExistence type="predicted"/>